<evidence type="ECO:0000313" key="3">
    <source>
        <dbReference type="Proteomes" id="UP000193411"/>
    </source>
</evidence>
<feature type="transmembrane region" description="Helical" evidence="1">
    <location>
        <begin position="444"/>
        <end position="468"/>
    </location>
</feature>
<dbReference type="InterPro" id="IPR010640">
    <property type="entry name" value="Low_temperature_requirement_A"/>
</dbReference>
<feature type="transmembrane region" description="Helical" evidence="1">
    <location>
        <begin position="275"/>
        <end position="296"/>
    </location>
</feature>
<dbReference type="STRING" id="765915.A0A1Y2HZ24"/>
<dbReference type="AlphaFoldDB" id="A0A1Y2HZ24"/>
<feature type="transmembrane region" description="Helical" evidence="1">
    <location>
        <begin position="214"/>
        <end position="231"/>
    </location>
</feature>
<sequence>MTSIGFNRSISVDGVTFTLISSDSNNVPAANSTTVILGSDQHGQLLAQRLQELSARLLDPSLSSADYDSTTNEIAMHSIQLKFVRDHHSSFIHPATSSQDPDFFFDTVPFSSTTEAAARAEYQTNVTEVAEGDVTSSLSSAPPTDNEKRNEQIHVTASKFGGLAKFQPIHLDNGDSKLFLGPRSYFKISSIGALAKVGYALHHDMSWTGLGRFTLLYLPLFFNWVMCTIYNNRYGNQDTFHKIWTVFHMFIVCGLAVNSANAFDPDPAINTSTLFLTTVVTGMLLTYIASVIAFINNSHMRPAIAAAMVIRVPELGMYLSAALTTPSEPDSTTRMVLWSCAIGLAALNSFVAGFANRFVLRRGYNALGLSIEHIVERYGLFVIVTLGELAVGILYEQSMAIGGIPALSAALGLLIAFGLQFIYFRVEAGTHKVQALRRSFYHGISWTSLHVPLTWSIVVLASCIANLVGQSVKAASADLQKGKVVAANRLTAAASAASSEFPIALAAGASPTSDASPLSVAPFHHWLFWASLVVCFVVMGILVSFVGEALHFAPLAELSAAAFSWQLRVCSSSFHDSVDETTPILPQSATPAARSCCVKKYPTLHLTSVVALFAALFSASTYVSFLQLKDGFSLFALHPILMIHAFVFATLAVAFTNPAGTCSRNPSSSHLRLGHGASVLAQGFVGATGKYAPSIYGGVIRARKC</sequence>
<feature type="transmembrane region" description="Helical" evidence="1">
    <location>
        <begin position="631"/>
        <end position="655"/>
    </location>
</feature>
<name>A0A1Y2HZ24_9FUNG</name>
<organism evidence="2 3">
    <name type="scientific">Catenaria anguillulae PL171</name>
    <dbReference type="NCBI Taxonomy" id="765915"/>
    <lineage>
        <taxon>Eukaryota</taxon>
        <taxon>Fungi</taxon>
        <taxon>Fungi incertae sedis</taxon>
        <taxon>Blastocladiomycota</taxon>
        <taxon>Blastocladiomycetes</taxon>
        <taxon>Blastocladiales</taxon>
        <taxon>Catenariaceae</taxon>
        <taxon>Catenaria</taxon>
    </lineage>
</organism>
<feature type="transmembrane region" description="Helical" evidence="1">
    <location>
        <begin position="401"/>
        <end position="424"/>
    </location>
</feature>
<evidence type="ECO:0000313" key="2">
    <source>
        <dbReference type="EMBL" id="ORZ39856.1"/>
    </source>
</evidence>
<feature type="transmembrane region" description="Helical" evidence="1">
    <location>
        <begin position="526"/>
        <end position="546"/>
    </location>
</feature>
<comment type="caution">
    <text evidence="2">The sequence shown here is derived from an EMBL/GenBank/DDBJ whole genome shotgun (WGS) entry which is preliminary data.</text>
</comment>
<reference evidence="2 3" key="1">
    <citation type="submission" date="2016-07" db="EMBL/GenBank/DDBJ databases">
        <title>Pervasive Adenine N6-methylation of Active Genes in Fungi.</title>
        <authorList>
            <consortium name="DOE Joint Genome Institute"/>
            <person name="Mondo S.J."/>
            <person name="Dannebaum R.O."/>
            <person name="Kuo R.C."/>
            <person name="Labutti K."/>
            <person name="Haridas S."/>
            <person name="Kuo A."/>
            <person name="Salamov A."/>
            <person name="Ahrendt S.R."/>
            <person name="Lipzen A."/>
            <person name="Sullivan W."/>
            <person name="Andreopoulos W.B."/>
            <person name="Clum A."/>
            <person name="Lindquist E."/>
            <person name="Daum C."/>
            <person name="Ramamoorthy G.K."/>
            <person name="Gryganskyi A."/>
            <person name="Culley D."/>
            <person name="Magnuson J.K."/>
            <person name="James T.Y."/>
            <person name="O'Malley M.A."/>
            <person name="Stajich J.E."/>
            <person name="Spatafora J.W."/>
            <person name="Visel A."/>
            <person name="Grigoriev I.V."/>
        </authorList>
    </citation>
    <scope>NUCLEOTIDE SEQUENCE [LARGE SCALE GENOMIC DNA]</scope>
    <source>
        <strain evidence="2 3">PL171</strain>
    </source>
</reference>
<evidence type="ECO:0000256" key="1">
    <source>
        <dbReference type="SAM" id="Phobius"/>
    </source>
</evidence>
<dbReference type="EMBL" id="MCFL01000004">
    <property type="protein sequence ID" value="ORZ39856.1"/>
    <property type="molecule type" value="Genomic_DNA"/>
</dbReference>
<dbReference type="Pfam" id="PF06772">
    <property type="entry name" value="LtrA"/>
    <property type="match status" value="1"/>
</dbReference>
<feature type="transmembrane region" description="Helical" evidence="1">
    <location>
        <begin position="243"/>
        <end position="263"/>
    </location>
</feature>
<dbReference type="PANTHER" id="PTHR36840:SF1">
    <property type="entry name" value="BLL5714 PROTEIN"/>
    <property type="match status" value="1"/>
</dbReference>
<gene>
    <name evidence="2" type="ORF">BCR44DRAFT_1509911</name>
</gene>
<dbReference type="PANTHER" id="PTHR36840">
    <property type="entry name" value="BLL5714 PROTEIN"/>
    <property type="match status" value="1"/>
</dbReference>
<dbReference type="Proteomes" id="UP000193411">
    <property type="component" value="Unassembled WGS sequence"/>
</dbReference>
<feature type="transmembrane region" description="Helical" evidence="1">
    <location>
        <begin position="303"/>
        <end position="323"/>
    </location>
</feature>
<feature type="transmembrane region" description="Helical" evidence="1">
    <location>
        <begin position="604"/>
        <end position="625"/>
    </location>
</feature>
<dbReference type="OrthoDB" id="191995at2759"/>
<feature type="transmembrane region" description="Helical" evidence="1">
    <location>
        <begin position="377"/>
        <end position="395"/>
    </location>
</feature>
<keyword evidence="3" id="KW-1185">Reference proteome</keyword>
<keyword evidence="1" id="KW-1133">Transmembrane helix</keyword>
<proteinExistence type="predicted"/>
<feature type="transmembrane region" description="Helical" evidence="1">
    <location>
        <begin position="335"/>
        <end position="356"/>
    </location>
</feature>
<keyword evidence="1" id="KW-0472">Membrane</keyword>
<protein>
    <submittedName>
        <fullName evidence="2">Bacterial low temperature requirement A protein-domain-containing protein</fullName>
    </submittedName>
</protein>
<accession>A0A1Y2HZ24</accession>
<keyword evidence="1" id="KW-0812">Transmembrane</keyword>